<feature type="chain" id="PRO_5035209202" evidence="1">
    <location>
        <begin position="27"/>
        <end position="226"/>
    </location>
</feature>
<evidence type="ECO:0000313" key="3">
    <source>
        <dbReference type="Proteomes" id="UP000747542"/>
    </source>
</evidence>
<accession>A0A8J5K630</accession>
<sequence length="226" mass="25245">MMAGRVMLMVMVVIVVMSWMVFPVRAEHPSVLLVESTVFGNMILAPGKMISEDNDIYDTVNVTPPSICSCRTACWSSRRCVSAVVLETEDGANNTSVMYEMLEDNLLYLVLPQASSLIAAKSDCEKIPGHRLALLKTDNHFQAVKKRMSGLDMTLRIDLLKFQNGDEVWGDGTPFSLSQIIETGETSMVSLYFVPVILNSNLNFQIYNFQDALYPLCQANPFGQDW</sequence>
<evidence type="ECO:0000313" key="2">
    <source>
        <dbReference type="EMBL" id="KAG7167293.1"/>
    </source>
</evidence>
<protein>
    <submittedName>
        <fullName evidence="2">Uncharacterized protein</fullName>
    </submittedName>
</protein>
<reference evidence="2" key="1">
    <citation type="journal article" date="2021" name="Sci. Adv.">
        <title>The American lobster genome reveals insights on longevity, neural, and immune adaptations.</title>
        <authorList>
            <person name="Polinski J.M."/>
            <person name="Zimin A.V."/>
            <person name="Clark K.F."/>
            <person name="Kohn A.B."/>
            <person name="Sadowski N."/>
            <person name="Timp W."/>
            <person name="Ptitsyn A."/>
            <person name="Khanna P."/>
            <person name="Romanova D.Y."/>
            <person name="Williams P."/>
            <person name="Greenwood S.J."/>
            <person name="Moroz L.L."/>
            <person name="Walt D.R."/>
            <person name="Bodnar A.G."/>
        </authorList>
    </citation>
    <scope>NUCLEOTIDE SEQUENCE</scope>
    <source>
        <strain evidence="2">GMGI-L3</strain>
    </source>
</reference>
<keyword evidence="1" id="KW-0732">Signal</keyword>
<proteinExistence type="predicted"/>
<dbReference type="InterPro" id="IPR016187">
    <property type="entry name" value="CTDL_fold"/>
</dbReference>
<comment type="caution">
    <text evidence="2">The sequence shown here is derived from an EMBL/GenBank/DDBJ whole genome shotgun (WGS) entry which is preliminary data.</text>
</comment>
<dbReference type="EMBL" id="JAHLQT010021820">
    <property type="protein sequence ID" value="KAG7167293.1"/>
    <property type="molecule type" value="Genomic_DNA"/>
</dbReference>
<name>A0A8J5K630_HOMAM</name>
<evidence type="ECO:0000256" key="1">
    <source>
        <dbReference type="SAM" id="SignalP"/>
    </source>
</evidence>
<dbReference type="AlphaFoldDB" id="A0A8J5K630"/>
<dbReference type="SUPFAM" id="SSF56436">
    <property type="entry name" value="C-type lectin-like"/>
    <property type="match status" value="1"/>
</dbReference>
<organism evidence="2 3">
    <name type="scientific">Homarus americanus</name>
    <name type="common">American lobster</name>
    <dbReference type="NCBI Taxonomy" id="6706"/>
    <lineage>
        <taxon>Eukaryota</taxon>
        <taxon>Metazoa</taxon>
        <taxon>Ecdysozoa</taxon>
        <taxon>Arthropoda</taxon>
        <taxon>Crustacea</taxon>
        <taxon>Multicrustacea</taxon>
        <taxon>Malacostraca</taxon>
        <taxon>Eumalacostraca</taxon>
        <taxon>Eucarida</taxon>
        <taxon>Decapoda</taxon>
        <taxon>Pleocyemata</taxon>
        <taxon>Astacidea</taxon>
        <taxon>Nephropoidea</taxon>
        <taxon>Nephropidae</taxon>
        <taxon>Homarus</taxon>
    </lineage>
</organism>
<feature type="signal peptide" evidence="1">
    <location>
        <begin position="1"/>
        <end position="26"/>
    </location>
</feature>
<dbReference type="Proteomes" id="UP000747542">
    <property type="component" value="Unassembled WGS sequence"/>
</dbReference>
<gene>
    <name evidence="2" type="ORF">Hamer_G017205</name>
</gene>
<keyword evidence="3" id="KW-1185">Reference proteome</keyword>